<evidence type="ECO:0000313" key="3">
    <source>
        <dbReference type="Proteomes" id="UP001177769"/>
    </source>
</evidence>
<protein>
    <submittedName>
        <fullName evidence="2">DUF58 domain-containing protein</fullName>
    </submittedName>
</protein>
<dbReference type="EMBL" id="CP116346">
    <property type="protein sequence ID" value="WIT11600.1"/>
    <property type="molecule type" value="Genomic_DNA"/>
</dbReference>
<keyword evidence="1" id="KW-0812">Transmembrane</keyword>
<evidence type="ECO:0000313" key="2">
    <source>
        <dbReference type="EMBL" id="WIT11600.1"/>
    </source>
</evidence>
<gene>
    <name evidence="2" type="ORF">PFX98_22355</name>
</gene>
<keyword evidence="1" id="KW-1133">Transmembrane helix</keyword>
<dbReference type="PANTHER" id="PTHR34351">
    <property type="entry name" value="SLR1927 PROTEIN-RELATED"/>
    <property type="match status" value="1"/>
</dbReference>
<name>A0AA95SNS3_9BURK</name>
<proteinExistence type="predicted"/>
<feature type="transmembrane region" description="Helical" evidence="1">
    <location>
        <begin position="59"/>
        <end position="77"/>
    </location>
</feature>
<organism evidence="2 3">
    <name type="scientific">Paucibacter sediminis</name>
    <dbReference type="NCBI Taxonomy" id="3019553"/>
    <lineage>
        <taxon>Bacteria</taxon>
        <taxon>Pseudomonadati</taxon>
        <taxon>Pseudomonadota</taxon>
        <taxon>Betaproteobacteria</taxon>
        <taxon>Burkholderiales</taxon>
        <taxon>Sphaerotilaceae</taxon>
        <taxon>Roseateles</taxon>
    </lineage>
</organism>
<feature type="transmembrane region" description="Helical" evidence="1">
    <location>
        <begin position="37"/>
        <end position="53"/>
    </location>
</feature>
<dbReference type="AlphaFoldDB" id="A0AA95SNS3"/>
<keyword evidence="1" id="KW-0472">Membrane</keyword>
<keyword evidence="3" id="KW-1185">Reference proteome</keyword>
<evidence type="ECO:0000256" key="1">
    <source>
        <dbReference type="SAM" id="Phobius"/>
    </source>
</evidence>
<reference evidence="2" key="1">
    <citation type="submission" date="2023-01" db="EMBL/GenBank/DDBJ databases">
        <title>Whole genome sequence of Paucibacter sp. S2-9 isolated from pond sediment.</title>
        <authorList>
            <person name="Jung J.Y."/>
        </authorList>
    </citation>
    <scope>NUCLEOTIDE SEQUENCE</scope>
    <source>
        <strain evidence="2">S2-9</strain>
    </source>
</reference>
<sequence>MLSKPRQRFQAWWSLRHPPSDTHLMVQRNIYILPSRPGLFFCATLLVLLLASINEQLSLGYLLTFLLTGAGFVSMHVTHANLRGLSLDLRAPAPVFAGEEAGLQIRLHNPAAARYGIGLRAAEQRAEQRAWTDVPAQGHSQLQLRLAMPRRGLHALPTLRIETRFPFGLFGAWSVWRPACQVWVYPAPEQPCPPLPAGSGAADPQRAVQLAPLPGQDLDEVRGYRRGDSPRQILWKKAAQAGDGDAQLWVRDTRSPRGHELWLELGQTQGLAWEARLSRLCAWVLRADAQALPYGLRLGGQSLGPDAGPAHRQACLELLARAQERA</sequence>
<dbReference type="Proteomes" id="UP001177769">
    <property type="component" value="Chromosome"/>
</dbReference>
<accession>A0AA95SNS3</accession>
<dbReference type="PANTHER" id="PTHR34351:SF1">
    <property type="entry name" value="SLR1927 PROTEIN"/>
    <property type="match status" value="1"/>
</dbReference>
<dbReference type="KEGG" id="pais:PFX98_22355"/>
<dbReference type="RefSeq" id="WP_285232685.1">
    <property type="nucleotide sequence ID" value="NZ_CP116346.1"/>
</dbReference>